<dbReference type="GO" id="GO:0000287">
    <property type="term" value="F:magnesium ion binding"/>
    <property type="evidence" value="ECO:0007669"/>
    <property type="project" value="UniProtKB-UniRule"/>
</dbReference>
<dbReference type="HAMAP" id="MF_00315">
    <property type="entry name" value="DXP_synth"/>
    <property type="match status" value="1"/>
</dbReference>
<dbReference type="OrthoDB" id="9803371at2"/>
<dbReference type="Proteomes" id="UP000199503">
    <property type="component" value="Unassembled WGS sequence"/>
</dbReference>
<sequence length="594" mass="62659">MNNLNDFSRTALLRLDDRELNELASRMRQFLVDSVAATGGHLGAALGTVELTIALHRVFDSPRDVMVFDTGHQCYAHKILTDRAAGFSTLRQSGGLSGYPSRAESVHDWVENSHASVSLAWADGIAKAIARDSSSGRRVVAVIGDGALTGGVAWEGLNNLATAGHPVIVVINDNSRSYDPTVGGLSVHLDRLRRGDTTAGNLFESLGFAYLGPVDGHDIGAISAVLREATATGRAVVVHCVTAKGHGYPPAESDEDDRMHACGVIDPATGFPSRPNKRMWTDVFGAELDAVARTRPDVVALTAAMRLPTGLGALSQARPDAVIDSGIAEQHVLASAAGLATGGAHPVVALYSTFLHRAFDQLLLDVALHRLPVTVVLDRAGITGPDGPSHHGMWDLALLAAVPGMRIACPRDPQRLRELLREALDVKGPTALRYPKAVVGEDMTALAQMSGLDVLYRSRNLPLNVLLVSIGALAPECLLAAESLTGEGIGVTVVDPRWIWPINPALVAMAARHQFIVTVEDGIAEGGVGTRMAQAITTTRTHVLGLPTDFLAHAGREELLSQTGLTGAAIAETCRRLVAEQTTPAGTALSGSLR</sequence>
<feature type="binding site" evidence="10">
    <location>
        <begin position="146"/>
        <end position="147"/>
    </location>
    <ligand>
        <name>thiamine diphosphate</name>
        <dbReference type="ChEBI" id="CHEBI:58937"/>
    </ligand>
</feature>
<keyword evidence="6 10" id="KW-0460">Magnesium</keyword>
<evidence type="ECO:0000313" key="12">
    <source>
        <dbReference type="EMBL" id="SES40122.1"/>
    </source>
</evidence>
<keyword evidence="4 10" id="KW-0808">Transferase</keyword>
<protein>
    <recommendedName>
        <fullName evidence="10">1-deoxy-D-xylulose-5-phosphate synthase</fullName>
        <ecNumber evidence="10">2.2.1.7</ecNumber>
    </recommendedName>
    <alternativeName>
        <fullName evidence="10">1-deoxyxylulose-5-phosphate synthase</fullName>
        <shortName evidence="10">DXP synthase</shortName>
        <shortName evidence="10">DXPS</shortName>
    </alternativeName>
</protein>
<evidence type="ECO:0000256" key="10">
    <source>
        <dbReference type="HAMAP-Rule" id="MF_00315"/>
    </source>
</evidence>
<dbReference type="GO" id="GO:0019288">
    <property type="term" value="P:isopentenyl diphosphate biosynthetic process, methylerythritol 4-phosphate pathway"/>
    <property type="evidence" value="ECO:0007669"/>
    <property type="project" value="TreeGrafter"/>
</dbReference>
<feature type="binding site" evidence="10">
    <location>
        <position position="329"/>
    </location>
    <ligand>
        <name>thiamine diphosphate</name>
        <dbReference type="ChEBI" id="CHEBI:58937"/>
    </ligand>
</feature>
<keyword evidence="8 10" id="KW-0786">Thiamine pyrophosphate</keyword>
<dbReference type="Pfam" id="PF02780">
    <property type="entry name" value="Transketolase_C"/>
    <property type="match status" value="1"/>
</dbReference>
<dbReference type="UniPathway" id="UPA00064">
    <property type="reaction ID" value="UER00091"/>
</dbReference>
<feature type="binding site" evidence="10">
    <location>
        <position position="72"/>
    </location>
    <ligand>
        <name>thiamine diphosphate</name>
        <dbReference type="ChEBI" id="CHEBI:58937"/>
    </ligand>
</feature>
<evidence type="ECO:0000256" key="3">
    <source>
        <dbReference type="ARBA" id="ARBA00011738"/>
    </source>
</evidence>
<organism evidence="12 13">
    <name type="scientific">Lentzea albida</name>
    <dbReference type="NCBI Taxonomy" id="65499"/>
    <lineage>
        <taxon>Bacteria</taxon>
        <taxon>Bacillati</taxon>
        <taxon>Actinomycetota</taxon>
        <taxon>Actinomycetes</taxon>
        <taxon>Pseudonocardiales</taxon>
        <taxon>Pseudonocardiaceae</taxon>
        <taxon>Lentzea</taxon>
    </lineage>
</organism>
<feature type="binding site" evidence="10">
    <location>
        <begin position="113"/>
        <end position="115"/>
    </location>
    <ligand>
        <name>thiamine diphosphate</name>
        <dbReference type="ChEBI" id="CHEBI:58937"/>
    </ligand>
</feature>
<dbReference type="NCBIfam" id="NF003933">
    <property type="entry name" value="PRK05444.2-2"/>
    <property type="match status" value="1"/>
</dbReference>
<dbReference type="EC" id="2.2.1.7" evidence="10"/>
<dbReference type="InterPro" id="IPR009014">
    <property type="entry name" value="Transketo_C/PFOR_II"/>
</dbReference>
<dbReference type="PROSITE" id="PS00802">
    <property type="entry name" value="TRANSKETOLASE_2"/>
    <property type="match status" value="1"/>
</dbReference>
<feature type="binding site" evidence="10">
    <location>
        <position position="145"/>
    </location>
    <ligand>
        <name>Mg(2+)</name>
        <dbReference type="ChEBI" id="CHEBI:18420"/>
    </ligand>
</feature>
<reference evidence="13" key="1">
    <citation type="submission" date="2016-10" db="EMBL/GenBank/DDBJ databases">
        <authorList>
            <person name="Varghese N."/>
            <person name="Submissions S."/>
        </authorList>
    </citation>
    <scope>NUCLEOTIDE SEQUENCE [LARGE SCALE GENOMIC DNA]</scope>
    <source>
        <strain evidence="13">DSM 44437</strain>
    </source>
</reference>
<keyword evidence="13" id="KW-1185">Reference proteome</keyword>
<evidence type="ECO:0000256" key="5">
    <source>
        <dbReference type="ARBA" id="ARBA00022723"/>
    </source>
</evidence>
<dbReference type="SUPFAM" id="SSF52518">
    <property type="entry name" value="Thiamin diphosphate-binding fold (THDP-binding)"/>
    <property type="match status" value="2"/>
</dbReference>
<dbReference type="SMART" id="SM00861">
    <property type="entry name" value="Transket_pyr"/>
    <property type="match status" value="1"/>
</dbReference>
<comment type="pathway">
    <text evidence="1 10">Metabolic intermediate biosynthesis; 1-deoxy-D-xylulose 5-phosphate biosynthesis; 1-deoxy-D-xylulose 5-phosphate from D-glyceraldehyde 3-phosphate and pyruvate: step 1/1.</text>
</comment>
<proteinExistence type="inferred from homology"/>
<dbReference type="InterPro" id="IPR020826">
    <property type="entry name" value="Transketolase_BS"/>
</dbReference>
<dbReference type="Pfam" id="PF13292">
    <property type="entry name" value="DXP_synthase_N"/>
    <property type="match status" value="2"/>
</dbReference>
<comment type="function">
    <text evidence="10">Catalyzes the acyloin condensation reaction between C atoms 2 and 3 of pyruvate and glyceraldehyde 3-phosphate to yield 1-deoxy-D-xylulose-5-phosphate (DXP).</text>
</comment>
<dbReference type="InterPro" id="IPR005477">
    <property type="entry name" value="Dxylulose-5-P_synthase"/>
</dbReference>
<keyword evidence="7 10" id="KW-0784">Thiamine biosynthesis</keyword>
<dbReference type="FunFam" id="3.40.50.970:FF:000010">
    <property type="entry name" value="1-deoxy-D-xylulose-5-phosphate synthase"/>
    <property type="match status" value="1"/>
</dbReference>
<feature type="binding site" evidence="10">
    <location>
        <position position="248"/>
    </location>
    <ligand>
        <name>thiamine diphosphate</name>
        <dbReference type="ChEBI" id="CHEBI:58937"/>
    </ligand>
</feature>
<dbReference type="CDD" id="cd07033">
    <property type="entry name" value="TPP_PYR_DXS_TK_like"/>
    <property type="match status" value="1"/>
</dbReference>
<evidence type="ECO:0000256" key="2">
    <source>
        <dbReference type="ARBA" id="ARBA00011081"/>
    </source>
</evidence>
<dbReference type="Gene3D" id="3.40.50.970">
    <property type="match status" value="2"/>
</dbReference>
<comment type="cofactor">
    <cofactor evidence="10">
        <name>Mg(2+)</name>
        <dbReference type="ChEBI" id="CHEBI:18420"/>
    </cofactor>
    <text evidence="10">Binds 1 Mg(2+) ion per subunit.</text>
</comment>
<dbReference type="CDD" id="cd02007">
    <property type="entry name" value="TPP_DXS"/>
    <property type="match status" value="1"/>
</dbReference>
<dbReference type="GO" id="GO:0009228">
    <property type="term" value="P:thiamine biosynthetic process"/>
    <property type="evidence" value="ECO:0007669"/>
    <property type="project" value="UniProtKB-UniRule"/>
</dbReference>
<dbReference type="PANTHER" id="PTHR43322">
    <property type="entry name" value="1-D-DEOXYXYLULOSE 5-PHOSPHATE SYNTHASE-RELATED"/>
    <property type="match status" value="1"/>
</dbReference>
<feature type="binding site" evidence="10">
    <location>
        <position position="174"/>
    </location>
    <ligand>
        <name>Mg(2+)</name>
        <dbReference type="ChEBI" id="CHEBI:18420"/>
    </ligand>
</feature>
<dbReference type="InterPro" id="IPR029061">
    <property type="entry name" value="THDP-binding"/>
</dbReference>
<dbReference type="STRING" id="65499.SAMN04488000_126116"/>
<feature type="binding site" evidence="10">
    <location>
        <position position="174"/>
    </location>
    <ligand>
        <name>thiamine diphosphate</name>
        <dbReference type="ChEBI" id="CHEBI:58937"/>
    </ligand>
</feature>
<keyword evidence="9 10" id="KW-0414">Isoprene biosynthesis</keyword>
<dbReference type="InterPro" id="IPR005475">
    <property type="entry name" value="Transketolase-like_Pyr-bd"/>
</dbReference>
<evidence type="ECO:0000256" key="1">
    <source>
        <dbReference type="ARBA" id="ARBA00004980"/>
    </source>
</evidence>
<dbReference type="InterPro" id="IPR033248">
    <property type="entry name" value="Transketolase_C"/>
</dbReference>
<dbReference type="SUPFAM" id="SSF52922">
    <property type="entry name" value="TK C-terminal domain-like"/>
    <property type="match status" value="1"/>
</dbReference>
<evidence type="ECO:0000256" key="7">
    <source>
        <dbReference type="ARBA" id="ARBA00022977"/>
    </source>
</evidence>
<evidence type="ECO:0000256" key="4">
    <source>
        <dbReference type="ARBA" id="ARBA00022679"/>
    </source>
</evidence>
<dbReference type="PROSITE" id="PS00801">
    <property type="entry name" value="TRANSKETOLASE_1"/>
    <property type="match status" value="1"/>
</dbReference>
<feature type="domain" description="Transketolase-like pyrimidine-binding" evidence="11">
    <location>
        <begin position="278"/>
        <end position="441"/>
    </location>
</feature>
<name>A0A1H9X1Q4_9PSEU</name>
<dbReference type="RefSeq" id="WP_089926769.1">
    <property type="nucleotide sequence ID" value="NZ_FOFV01000026.1"/>
</dbReference>
<comment type="similarity">
    <text evidence="2 10">Belongs to the transketolase family. DXPS subfamily.</text>
</comment>
<evidence type="ECO:0000256" key="8">
    <source>
        <dbReference type="ARBA" id="ARBA00023052"/>
    </source>
</evidence>
<dbReference type="Pfam" id="PF02779">
    <property type="entry name" value="Transket_pyr"/>
    <property type="match status" value="1"/>
</dbReference>
<dbReference type="AlphaFoldDB" id="A0A1H9X1Q4"/>
<comment type="cofactor">
    <cofactor evidence="10">
        <name>thiamine diphosphate</name>
        <dbReference type="ChEBI" id="CHEBI:58937"/>
    </cofactor>
    <text evidence="10">Binds 1 thiamine pyrophosphate per subunit.</text>
</comment>
<dbReference type="EMBL" id="FOFV01000026">
    <property type="protein sequence ID" value="SES40122.1"/>
    <property type="molecule type" value="Genomic_DNA"/>
</dbReference>
<dbReference type="InterPro" id="IPR049557">
    <property type="entry name" value="Transketolase_CS"/>
</dbReference>
<gene>
    <name evidence="10" type="primary">dxs</name>
    <name evidence="12" type="ORF">SAMN04488000_126116</name>
</gene>
<dbReference type="GO" id="GO:0008661">
    <property type="term" value="F:1-deoxy-D-xylulose-5-phosphate synthase activity"/>
    <property type="evidence" value="ECO:0007669"/>
    <property type="project" value="UniProtKB-UniRule"/>
</dbReference>
<dbReference type="GO" id="GO:0016114">
    <property type="term" value="P:terpenoid biosynthetic process"/>
    <property type="evidence" value="ECO:0007669"/>
    <property type="project" value="UniProtKB-UniRule"/>
</dbReference>
<dbReference type="Gene3D" id="3.40.50.920">
    <property type="match status" value="1"/>
</dbReference>
<comment type="subunit">
    <text evidence="3 10">Homodimer.</text>
</comment>
<dbReference type="PANTHER" id="PTHR43322:SF5">
    <property type="entry name" value="1-DEOXY-D-XYLULOSE-5-PHOSPHATE SYNTHASE, CHLOROPLASTIC"/>
    <property type="match status" value="1"/>
</dbReference>
<dbReference type="GO" id="GO:0030976">
    <property type="term" value="F:thiamine pyrophosphate binding"/>
    <property type="evidence" value="ECO:0007669"/>
    <property type="project" value="UniProtKB-UniRule"/>
</dbReference>
<evidence type="ECO:0000256" key="6">
    <source>
        <dbReference type="ARBA" id="ARBA00022842"/>
    </source>
</evidence>
<keyword evidence="5 10" id="KW-0479">Metal-binding</keyword>
<accession>A0A1H9X1Q4</accession>
<evidence type="ECO:0000256" key="9">
    <source>
        <dbReference type="ARBA" id="ARBA00023229"/>
    </source>
</evidence>
<evidence type="ECO:0000259" key="11">
    <source>
        <dbReference type="SMART" id="SM00861"/>
    </source>
</evidence>
<dbReference type="GO" id="GO:0005829">
    <property type="term" value="C:cytosol"/>
    <property type="evidence" value="ECO:0007669"/>
    <property type="project" value="TreeGrafter"/>
</dbReference>
<evidence type="ECO:0000313" key="13">
    <source>
        <dbReference type="Proteomes" id="UP000199503"/>
    </source>
</evidence>
<comment type="catalytic activity">
    <reaction evidence="10">
        <text>D-glyceraldehyde 3-phosphate + pyruvate + H(+) = 1-deoxy-D-xylulose 5-phosphate + CO2</text>
        <dbReference type="Rhea" id="RHEA:12605"/>
        <dbReference type="ChEBI" id="CHEBI:15361"/>
        <dbReference type="ChEBI" id="CHEBI:15378"/>
        <dbReference type="ChEBI" id="CHEBI:16526"/>
        <dbReference type="ChEBI" id="CHEBI:57792"/>
        <dbReference type="ChEBI" id="CHEBI:59776"/>
        <dbReference type="EC" id="2.2.1.7"/>
    </reaction>
</comment>